<evidence type="ECO:0000256" key="8">
    <source>
        <dbReference type="SAM" id="Phobius"/>
    </source>
</evidence>
<dbReference type="Pfam" id="PF07690">
    <property type="entry name" value="MFS_1"/>
    <property type="match status" value="1"/>
</dbReference>
<protein>
    <recommendedName>
        <fullName evidence="9">Major facilitator superfamily (MFS) profile domain-containing protein</fullName>
    </recommendedName>
</protein>
<feature type="transmembrane region" description="Helical" evidence="8">
    <location>
        <begin position="488"/>
        <end position="513"/>
    </location>
</feature>
<dbReference type="InterPro" id="IPR020846">
    <property type="entry name" value="MFS_dom"/>
</dbReference>
<keyword evidence="11" id="KW-1185">Reference proteome</keyword>
<feature type="transmembrane region" description="Helical" evidence="8">
    <location>
        <begin position="457"/>
        <end position="476"/>
    </location>
</feature>
<feature type="region of interest" description="Disordered" evidence="7">
    <location>
        <begin position="1"/>
        <end position="58"/>
    </location>
</feature>
<dbReference type="AlphaFoldDB" id="A0A9P5C8J3"/>
<comment type="caution">
    <text evidence="10">The sequence shown here is derived from an EMBL/GenBank/DDBJ whole genome shotgun (WGS) entry which is preliminary data.</text>
</comment>
<accession>A0A9P5C8J3</accession>
<dbReference type="PANTHER" id="PTHR23502">
    <property type="entry name" value="MAJOR FACILITATOR SUPERFAMILY"/>
    <property type="match status" value="1"/>
</dbReference>
<dbReference type="EMBL" id="QLNT01000031">
    <property type="protein sequence ID" value="KAF3056880.1"/>
    <property type="molecule type" value="Genomic_DNA"/>
</dbReference>
<feature type="transmembrane region" description="Helical" evidence="8">
    <location>
        <begin position="336"/>
        <end position="358"/>
    </location>
</feature>
<proteinExistence type="inferred from homology"/>
<evidence type="ECO:0000256" key="3">
    <source>
        <dbReference type="ARBA" id="ARBA00022692"/>
    </source>
</evidence>
<sequence>MASSSTSTDAQSQSSEHGTALHPPVDEKHRLERNSNSISRDPRDSNDVADPTTDTEKQIYVVQDADSNDDENLVWWDGDDDLQNPYNWPAWRKVLNSVLVSSLSFITPLASSMFAPGVPDLMVEFHTTSQELAAFCVSVYVLGFAAGPMLFAPLSELYGRQIVYNTTNVGFIALAISYSINNTTNARQVFVIACAKAPSMNALIVFRFFSGIFGSCPITNGGGTITDMISQEKRGAAMAGFAIGPLLGPVVGPVVGGFITTGLGWRWVFWIMAILAGTLAFLYAVLASETYASVLLDRKAKRLRKETGNPLLRSKLDPGLSSAAYLKRGILRPFKLLVLSPISIICGIYVGVVYAYLYLLFTSLTPLFMEIYHFKTSFAGLTFLGIGIGSMIGVAFFSLTSDRTIKKKAAEEAVAAEAEGRAPEGMKPEYRLSPLMVGALVLPVGFFIYGWTAEYQVHWIAPIIGTVVIGVGDLIVYMSLQMYLVDTFTIYAASALAANAVIRSIAGSVLPLAGLPMYNRLGMGWGNSILGFIGLALSPIAWLFVKHGETLRKRFDIKNL</sequence>
<evidence type="ECO:0000259" key="9">
    <source>
        <dbReference type="PROSITE" id="PS50850"/>
    </source>
</evidence>
<keyword evidence="5 8" id="KW-0472">Membrane</keyword>
<dbReference type="CDD" id="cd17323">
    <property type="entry name" value="MFS_Tpo1_MDR_like"/>
    <property type="match status" value="1"/>
</dbReference>
<evidence type="ECO:0000256" key="7">
    <source>
        <dbReference type="SAM" id="MobiDB-lite"/>
    </source>
</evidence>
<dbReference type="PROSITE" id="PS50850">
    <property type="entry name" value="MFS"/>
    <property type="match status" value="1"/>
</dbReference>
<evidence type="ECO:0000256" key="4">
    <source>
        <dbReference type="ARBA" id="ARBA00022989"/>
    </source>
</evidence>
<evidence type="ECO:0000313" key="11">
    <source>
        <dbReference type="Proteomes" id="UP000801864"/>
    </source>
</evidence>
<dbReference type="InterPro" id="IPR011701">
    <property type="entry name" value="MFS"/>
</dbReference>
<feature type="transmembrane region" description="Helical" evidence="8">
    <location>
        <begin position="94"/>
        <end position="112"/>
    </location>
</feature>
<feature type="transmembrane region" description="Helical" evidence="8">
    <location>
        <begin position="378"/>
        <end position="399"/>
    </location>
</feature>
<feature type="domain" description="Major facilitator superfamily (MFS) profile" evidence="9">
    <location>
        <begin position="96"/>
        <end position="551"/>
    </location>
</feature>
<feature type="transmembrane region" description="Helical" evidence="8">
    <location>
        <begin position="162"/>
        <end position="180"/>
    </location>
</feature>
<comment type="similarity">
    <text evidence="2">Belongs to the major facilitator superfamily.</text>
</comment>
<evidence type="ECO:0000256" key="5">
    <source>
        <dbReference type="ARBA" id="ARBA00023136"/>
    </source>
</evidence>
<dbReference type="FunFam" id="1.20.1250.20:FF:000011">
    <property type="entry name" value="MFS multidrug transporter, putative"/>
    <property type="match status" value="1"/>
</dbReference>
<evidence type="ECO:0000256" key="2">
    <source>
        <dbReference type="ARBA" id="ARBA00008335"/>
    </source>
</evidence>
<gene>
    <name evidence="10" type="ORF">CFAM422_012696</name>
</gene>
<dbReference type="PANTHER" id="PTHR23502:SF68">
    <property type="entry name" value="MULTIDRUG TRANSPORTER, PUTATIVE (AFU_ORTHOLOGUE AFUA_3G01120)-RELATED"/>
    <property type="match status" value="1"/>
</dbReference>
<feature type="transmembrane region" description="Helical" evidence="8">
    <location>
        <begin position="432"/>
        <end position="451"/>
    </location>
</feature>
<feature type="transmembrane region" description="Helical" evidence="8">
    <location>
        <begin position="132"/>
        <end position="150"/>
    </location>
</feature>
<keyword evidence="6" id="KW-0325">Glycoprotein</keyword>
<evidence type="ECO:0000256" key="1">
    <source>
        <dbReference type="ARBA" id="ARBA00004141"/>
    </source>
</evidence>
<dbReference type="Proteomes" id="UP000801864">
    <property type="component" value="Unassembled WGS sequence"/>
</dbReference>
<keyword evidence="3 8" id="KW-0812">Transmembrane</keyword>
<dbReference type="InterPro" id="IPR036259">
    <property type="entry name" value="MFS_trans_sf"/>
</dbReference>
<feature type="compositionally biased region" description="Low complexity" evidence="7">
    <location>
        <begin position="1"/>
        <end position="15"/>
    </location>
</feature>
<dbReference type="SUPFAM" id="SSF103473">
    <property type="entry name" value="MFS general substrate transporter"/>
    <property type="match status" value="1"/>
</dbReference>
<dbReference type="GO" id="GO:0022857">
    <property type="term" value="F:transmembrane transporter activity"/>
    <property type="evidence" value="ECO:0007669"/>
    <property type="project" value="InterPro"/>
</dbReference>
<evidence type="ECO:0000313" key="10">
    <source>
        <dbReference type="EMBL" id="KAF3056880.1"/>
    </source>
</evidence>
<feature type="transmembrane region" description="Helical" evidence="8">
    <location>
        <begin position="267"/>
        <end position="296"/>
    </location>
</feature>
<feature type="compositionally biased region" description="Basic and acidic residues" evidence="7">
    <location>
        <begin position="24"/>
        <end position="33"/>
    </location>
</feature>
<feature type="transmembrane region" description="Helical" evidence="8">
    <location>
        <begin position="235"/>
        <end position="255"/>
    </location>
</feature>
<feature type="transmembrane region" description="Helical" evidence="8">
    <location>
        <begin position="200"/>
        <end position="223"/>
    </location>
</feature>
<dbReference type="GO" id="GO:0016020">
    <property type="term" value="C:membrane"/>
    <property type="evidence" value="ECO:0007669"/>
    <property type="project" value="UniProtKB-SubCell"/>
</dbReference>
<comment type="subcellular location">
    <subcellularLocation>
        <location evidence="1">Membrane</location>
        <topology evidence="1">Multi-pass membrane protein</topology>
    </subcellularLocation>
</comment>
<reference evidence="10 11" key="1">
    <citation type="submission" date="2018-06" db="EMBL/GenBank/DDBJ databases">
        <title>Genome analysis of cellulolytic fungus Trichoderma lentiforme CFAM-422.</title>
        <authorList>
            <person name="Steindorff A.S."/>
            <person name="Formighieri E.F."/>
            <person name="Midorikawa G.E.O."/>
            <person name="Tamietti M.S."/>
            <person name="Ramos E.Z."/>
            <person name="Silva A.S."/>
            <person name="Bon E.P.S."/>
            <person name="Mendes T.D."/>
            <person name="Damaso M.C.T."/>
            <person name="Favaro L.C.L."/>
        </authorList>
    </citation>
    <scope>NUCLEOTIDE SEQUENCE [LARGE SCALE GENOMIC DNA]</scope>
    <source>
        <strain evidence="10 11">CFAM-422</strain>
    </source>
</reference>
<feature type="transmembrane region" description="Helical" evidence="8">
    <location>
        <begin position="525"/>
        <end position="545"/>
    </location>
</feature>
<dbReference type="Gene3D" id="1.20.1250.20">
    <property type="entry name" value="MFS general substrate transporter like domains"/>
    <property type="match status" value="1"/>
</dbReference>
<organism evidence="10 11">
    <name type="scientific">Trichoderma lentiforme</name>
    <dbReference type="NCBI Taxonomy" id="1567552"/>
    <lineage>
        <taxon>Eukaryota</taxon>
        <taxon>Fungi</taxon>
        <taxon>Dikarya</taxon>
        <taxon>Ascomycota</taxon>
        <taxon>Pezizomycotina</taxon>
        <taxon>Sordariomycetes</taxon>
        <taxon>Hypocreomycetidae</taxon>
        <taxon>Hypocreales</taxon>
        <taxon>Hypocreaceae</taxon>
        <taxon>Trichoderma</taxon>
    </lineage>
</organism>
<name>A0A9P5C8J3_9HYPO</name>
<evidence type="ECO:0000256" key="6">
    <source>
        <dbReference type="ARBA" id="ARBA00023180"/>
    </source>
</evidence>
<keyword evidence="4 8" id="KW-1133">Transmembrane helix</keyword>